<proteinExistence type="predicted"/>
<dbReference type="Gramene" id="ERM94953">
    <property type="protein sequence ID" value="ERM94953"/>
    <property type="gene ID" value="AMTR_s00009p00211740"/>
</dbReference>
<organism evidence="1 2">
    <name type="scientific">Amborella trichopoda</name>
    <dbReference type="NCBI Taxonomy" id="13333"/>
    <lineage>
        <taxon>Eukaryota</taxon>
        <taxon>Viridiplantae</taxon>
        <taxon>Streptophyta</taxon>
        <taxon>Embryophyta</taxon>
        <taxon>Tracheophyta</taxon>
        <taxon>Spermatophyta</taxon>
        <taxon>Magnoliopsida</taxon>
        <taxon>Amborellales</taxon>
        <taxon>Amborellaceae</taxon>
        <taxon>Amborella</taxon>
    </lineage>
</organism>
<accession>W1NHI2</accession>
<evidence type="ECO:0000313" key="2">
    <source>
        <dbReference type="Proteomes" id="UP000017836"/>
    </source>
</evidence>
<keyword evidence="2" id="KW-1185">Reference proteome</keyword>
<name>W1NHI2_AMBTC</name>
<evidence type="ECO:0000313" key="1">
    <source>
        <dbReference type="EMBL" id="ERM94953.1"/>
    </source>
</evidence>
<dbReference type="AlphaFoldDB" id="W1NHI2"/>
<sequence>MEDYERPERLIKFIFPGIQNLISISHVPPAQQMEDIIQLLYNTASETSRLPDTRQTCITFSPNIAGSPWISKIPISSEHSHKPVEDNLAQLDLGSRRMNLDAGHALPTSQEGQGRNGLSL</sequence>
<dbReference type="HOGENOM" id="CLU_2052765_0_0_1"/>
<dbReference type="Proteomes" id="UP000017836">
    <property type="component" value="Unassembled WGS sequence"/>
</dbReference>
<reference evidence="2" key="1">
    <citation type="journal article" date="2013" name="Science">
        <title>The Amborella genome and the evolution of flowering plants.</title>
        <authorList>
            <consortium name="Amborella Genome Project"/>
        </authorList>
    </citation>
    <scope>NUCLEOTIDE SEQUENCE [LARGE SCALE GENOMIC DNA]</scope>
</reference>
<dbReference type="EMBL" id="KI397501">
    <property type="protein sequence ID" value="ERM94953.1"/>
    <property type="molecule type" value="Genomic_DNA"/>
</dbReference>
<gene>
    <name evidence="1" type="ORF">AMTR_s00009p00211740</name>
</gene>
<protein>
    <submittedName>
        <fullName evidence="1">Uncharacterized protein</fullName>
    </submittedName>
</protein>